<evidence type="ECO:0000313" key="3">
    <source>
        <dbReference type="Proteomes" id="UP000199629"/>
    </source>
</evidence>
<dbReference type="InterPro" id="IPR025164">
    <property type="entry name" value="Toastrack_DUF4097"/>
</dbReference>
<organism evidence="2 3">
    <name type="scientific">Micromonospora chaiyaphumensis</name>
    <dbReference type="NCBI Taxonomy" id="307119"/>
    <lineage>
        <taxon>Bacteria</taxon>
        <taxon>Bacillati</taxon>
        <taxon>Actinomycetota</taxon>
        <taxon>Actinomycetes</taxon>
        <taxon>Micromonosporales</taxon>
        <taxon>Micromonosporaceae</taxon>
        <taxon>Micromonospora</taxon>
    </lineage>
</organism>
<accession>A0A1C4ZL76</accession>
<dbReference type="RefSeq" id="WP_091269933.1">
    <property type="nucleotide sequence ID" value="NZ_FMCS01000016.1"/>
</dbReference>
<protein>
    <submittedName>
        <fullName evidence="2">Putative adhesin</fullName>
    </submittedName>
</protein>
<feature type="domain" description="DUF4097" evidence="1">
    <location>
        <begin position="111"/>
        <end position="231"/>
    </location>
</feature>
<dbReference type="EMBL" id="FMCS01000016">
    <property type="protein sequence ID" value="SCF33678.1"/>
    <property type="molecule type" value="Genomic_DNA"/>
</dbReference>
<dbReference type="AlphaFoldDB" id="A0A1C4ZL76"/>
<dbReference type="Pfam" id="PF13349">
    <property type="entry name" value="DUF4097"/>
    <property type="match status" value="1"/>
</dbReference>
<evidence type="ECO:0000313" key="2">
    <source>
        <dbReference type="EMBL" id="SCF33678.1"/>
    </source>
</evidence>
<reference evidence="3" key="1">
    <citation type="submission" date="2016-06" db="EMBL/GenBank/DDBJ databases">
        <authorList>
            <person name="Varghese N."/>
            <person name="Submissions Spin"/>
        </authorList>
    </citation>
    <scope>NUCLEOTIDE SEQUENCE [LARGE SCALE GENOMIC DNA]</scope>
    <source>
        <strain evidence="3">DSM 45246</strain>
    </source>
</reference>
<sequence>MALHRTAVAAAAAATLIVLAGCDTLSFRRLDYDQTESAKIARITVPAGGAGDVTIRATGPADQVRIKRIVRYQGGEPNTRYEIKGDELVLPSDCGSRCTVSWEVTAPEGVTVRGEASSGNVTLHRVGPVDFSLNSGDVNVTEARGEVRVTTTSGNIEVVDATGPVRLRASSGDISARRLAAEVDAEATSGNLSIELDKPAAARLHATSGDVDLTVPEGRYRVRADAKSGDTDLAVPNDPGATLLLDVTATSGNVRVAGR</sequence>
<dbReference type="Proteomes" id="UP000199629">
    <property type="component" value="Unassembled WGS sequence"/>
</dbReference>
<proteinExistence type="predicted"/>
<evidence type="ECO:0000259" key="1">
    <source>
        <dbReference type="Pfam" id="PF13349"/>
    </source>
</evidence>
<keyword evidence="3" id="KW-1185">Reference proteome</keyword>
<name>A0A1C4ZL76_9ACTN</name>
<dbReference type="Gene3D" id="2.160.20.120">
    <property type="match status" value="1"/>
</dbReference>
<dbReference type="PROSITE" id="PS51257">
    <property type="entry name" value="PROKAR_LIPOPROTEIN"/>
    <property type="match status" value="1"/>
</dbReference>
<gene>
    <name evidence="2" type="ORF">GA0070214_11678</name>
</gene>